<dbReference type="Proteomes" id="UP001358417">
    <property type="component" value="Unassembled WGS sequence"/>
</dbReference>
<gene>
    <name evidence="2" type="ORF">LTR84_003695</name>
</gene>
<sequence>MARNLAITAVDGYTGFTIADYILQNDSFRKKIGTLTGLTLAPNSPHAKELAKQGVKIVTHKPGRLKEMVALLESTGADTICLIPPAHEEKFGITEELIEATKKANVPNVCFISTAGCDLADPNRQPVLREFVELETLVMAAKGDPGTSTGHSPVIIRPGFYAENLLLYKTQIQEEHSIPLPIGENHKFAPMALKDLANVAAHVLTGPLLCAGKELAEAASQALETEIQFENISEREAKKVLTEQSSLNPAELRYLLEYYALVREGKTNYISTTAFHDVTGQHPLEPPEFFKGIKNELLAASTPPSKKRKTNGH</sequence>
<evidence type="ECO:0000313" key="3">
    <source>
        <dbReference type="Proteomes" id="UP001358417"/>
    </source>
</evidence>
<dbReference type="InterPro" id="IPR036291">
    <property type="entry name" value="NAD(P)-bd_dom_sf"/>
</dbReference>
<dbReference type="PANTHER" id="PTHR42748:SF22">
    <property type="entry name" value="NMRA-LIKE DOMAIN-CONTAINING PROTEIN"/>
    <property type="match status" value="1"/>
</dbReference>
<evidence type="ECO:0000256" key="1">
    <source>
        <dbReference type="ARBA" id="ARBA00022857"/>
    </source>
</evidence>
<dbReference type="GO" id="GO:0005634">
    <property type="term" value="C:nucleus"/>
    <property type="evidence" value="ECO:0007669"/>
    <property type="project" value="TreeGrafter"/>
</dbReference>
<dbReference type="RefSeq" id="XP_064705000.1">
    <property type="nucleotide sequence ID" value="XM_064847279.1"/>
</dbReference>
<comment type="caution">
    <text evidence="2">The sequence shown here is derived from an EMBL/GenBank/DDBJ whole genome shotgun (WGS) entry which is preliminary data.</text>
</comment>
<dbReference type="SUPFAM" id="SSF51735">
    <property type="entry name" value="NAD(P)-binding Rossmann-fold domains"/>
    <property type="match status" value="1"/>
</dbReference>
<accession>A0AAV9N6R5</accession>
<dbReference type="InterPro" id="IPR051164">
    <property type="entry name" value="NmrA-like_oxidored"/>
</dbReference>
<dbReference type="GeneID" id="89971878"/>
<proteinExistence type="predicted"/>
<dbReference type="EMBL" id="JAVRRD010000017">
    <property type="protein sequence ID" value="KAK5050414.1"/>
    <property type="molecule type" value="Genomic_DNA"/>
</dbReference>
<name>A0AAV9N6R5_9EURO</name>
<evidence type="ECO:0008006" key="4">
    <source>
        <dbReference type="Google" id="ProtNLM"/>
    </source>
</evidence>
<keyword evidence="1" id="KW-0521">NADP</keyword>
<organism evidence="2 3">
    <name type="scientific">Exophiala bonariae</name>
    <dbReference type="NCBI Taxonomy" id="1690606"/>
    <lineage>
        <taxon>Eukaryota</taxon>
        <taxon>Fungi</taxon>
        <taxon>Dikarya</taxon>
        <taxon>Ascomycota</taxon>
        <taxon>Pezizomycotina</taxon>
        <taxon>Eurotiomycetes</taxon>
        <taxon>Chaetothyriomycetidae</taxon>
        <taxon>Chaetothyriales</taxon>
        <taxon>Herpotrichiellaceae</taxon>
        <taxon>Exophiala</taxon>
    </lineage>
</organism>
<dbReference type="PANTHER" id="PTHR42748">
    <property type="entry name" value="NITROGEN METABOLITE REPRESSION PROTEIN NMRA FAMILY MEMBER"/>
    <property type="match status" value="1"/>
</dbReference>
<dbReference type="Gene3D" id="3.40.50.720">
    <property type="entry name" value="NAD(P)-binding Rossmann-like Domain"/>
    <property type="match status" value="1"/>
</dbReference>
<evidence type="ECO:0000313" key="2">
    <source>
        <dbReference type="EMBL" id="KAK5050414.1"/>
    </source>
</evidence>
<dbReference type="AlphaFoldDB" id="A0AAV9N6R5"/>
<protein>
    <recommendedName>
        <fullName evidence="4">NmrA-like domain-containing protein</fullName>
    </recommendedName>
</protein>
<reference evidence="2 3" key="1">
    <citation type="submission" date="2023-08" db="EMBL/GenBank/DDBJ databases">
        <title>Black Yeasts Isolated from many extreme environments.</title>
        <authorList>
            <person name="Coleine C."/>
            <person name="Stajich J.E."/>
            <person name="Selbmann L."/>
        </authorList>
    </citation>
    <scope>NUCLEOTIDE SEQUENCE [LARGE SCALE GENOMIC DNA]</scope>
    <source>
        <strain evidence="2 3">CCFEE 5792</strain>
    </source>
</reference>
<keyword evidence="3" id="KW-1185">Reference proteome</keyword>